<organism evidence="10">
    <name type="scientific">Neodiprion lecontei</name>
    <name type="common">Redheaded pine sawfly</name>
    <dbReference type="NCBI Taxonomy" id="441921"/>
    <lineage>
        <taxon>Eukaryota</taxon>
        <taxon>Metazoa</taxon>
        <taxon>Ecdysozoa</taxon>
        <taxon>Arthropoda</taxon>
        <taxon>Hexapoda</taxon>
        <taxon>Insecta</taxon>
        <taxon>Pterygota</taxon>
        <taxon>Neoptera</taxon>
        <taxon>Endopterygota</taxon>
        <taxon>Hymenoptera</taxon>
        <taxon>Tenthredinoidea</taxon>
        <taxon>Diprionidae</taxon>
        <taxon>Diprioninae</taxon>
        <taxon>Neodiprion</taxon>
    </lineage>
</organism>
<dbReference type="InterPro" id="IPR009003">
    <property type="entry name" value="Peptidase_S1_PA"/>
</dbReference>
<dbReference type="PANTHER" id="PTHR24276">
    <property type="entry name" value="POLYSERASE-RELATED"/>
    <property type="match status" value="1"/>
</dbReference>
<dbReference type="FunCoup" id="A0A6J0C4H7">
    <property type="interactions" value="96"/>
</dbReference>
<dbReference type="OrthoDB" id="7677695at2759"/>
<keyword evidence="2 6" id="KW-0645">Protease</keyword>
<keyword evidence="4 6" id="KW-0720">Serine protease</keyword>
<comment type="similarity">
    <text evidence="1">Belongs to the peptidase S1 family.</text>
</comment>
<sequence>MKVNIILTVATCICLSFSQGLESKESSQIDTNVDSSRRILFGEKVNPMDFPYLVQLREDTDGWFCGGSVITNRWILTAAHCLNGATCNMVKVLPAALLTTSELRIYADECHGHEQYVHPRPKFDIALIKVKEDLLRDAHAKTIPLPAPGNAFYPPGTRALLVGWGVNEHNQPPGHLVSAYAPVVDWQTCNHNFKSYQASCQSRAMCTASDIPARSLCTQGVGDSPAGTCLGDSGGPIVIDGVLVGISTLVLILEDGRCTIGAPSVYTTVADYLPWIYSFIDPAKDTSEFIIRVESPE</sequence>
<protein>
    <submittedName>
        <fullName evidence="10">Chymotrypsin-2</fullName>
    </submittedName>
</protein>
<keyword evidence="5" id="KW-1015">Disulfide bond</keyword>
<dbReference type="SMART" id="SM00020">
    <property type="entry name" value="Tryp_SPc"/>
    <property type="match status" value="1"/>
</dbReference>
<dbReference type="Proteomes" id="UP000829291">
    <property type="component" value="Chromosome 1"/>
</dbReference>
<dbReference type="AlphaFoldDB" id="A0A6J0C4H7"/>
<evidence type="ECO:0000313" key="10">
    <source>
        <dbReference type="RefSeq" id="XP_015522211.2"/>
    </source>
</evidence>
<evidence type="ECO:0000313" key="9">
    <source>
        <dbReference type="Proteomes" id="UP000829291"/>
    </source>
</evidence>
<dbReference type="GeneID" id="107226048"/>
<dbReference type="Gene3D" id="2.40.10.10">
    <property type="entry name" value="Trypsin-like serine proteases"/>
    <property type="match status" value="1"/>
</dbReference>
<gene>
    <name evidence="10" type="primary">LOC107226048</name>
</gene>
<dbReference type="InterPro" id="IPR050430">
    <property type="entry name" value="Peptidase_S1"/>
</dbReference>
<dbReference type="InterPro" id="IPR001254">
    <property type="entry name" value="Trypsin_dom"/>
</dbReference>
<dbReference type="InParanoid" id="A0A6J0C4H7"/>
<evidence type="ECO:0000256" key="3">
    <source>
        <dbReference type="ARBA" id="ARBA00022801"/>
    </source>
</evidence>
<evidence type="ECO:0000256" key="5">
    <source>
        <dbReference type="ARBA" id="ARBA00023157"/>
    </source>
</evidence>
<dbReference type="PROSITE" id="PS00135">
    <property type="entry name" value="TRYPSIN_SER"/>
    <property type="match status" value="1"/>
</dbReference>
<dbReference type="InterPro" id="IPR018114">
    <property type="entry name" value="TRYPSIN_HIS"/>
</dbReference>
<dbReference type="InterPro" id="IPR043504">
    <property type="entry name" value="Peptidase_S1_PA_chymotrypsin"/>
</dbReference>
<dbReference type="SUPFAM" id="SSF50494">
    <property type="entry name" value="Trypsin-like serine proteases"/>
    <property type="match status" value="1"/>
</dbReference>
<feature type="signal peptide" evidence="7">
    <location>
        <begin position="1"/>
        <end position="20"/>
    </location>
</feature>
<evidence type="ECO:0000259" key="8">
    <source>
        <dbReference type="PROSITE" id="PS50240"/>
    </source>
</evidence>
<reference evidence="10" key="1">
    <citation type="submission" date="2025-08" db="UniProtKB">
        <authorList>
            <consortium name="RefSeq"/>
        </authorList>
    </citation>
    <scope>IDENTIFICATION</scope>
    <source>
        <tissue evidence="10">Thorax and Abdomen</tissue>
    </source>
</reference>
<keyword evidence="7" id="KW-0732">Signal</keyword>
<evidence type="ECO:0000256" key="1">
    <source>
        <dbReference type="ARBA" id="ARBA00007664"/>
    </source>
</evidence>
<dbReference type="RefSeq" id="XP_015522211.2">
    <property type="nucleotide sequence ID" value="XM_015666725.2"/>
</dbReference>
<dbReference type="CDD" id="cd00190">
    <property type="entry name" value="Tryp_SPc"/>
    <property type="match status" value="1"/>
</dbReference>
<dbReference type="Pfam" id="PF00089">
    <property type="entry name" value="Trypsin"/>
    <property type="match status" value="1"/>
</dbReference>
<proteinExistence type="inferred from homology"/>
<dbReference type="KEGG" id="nlo:107226048"/>
<dbReference type="InterPro" id="IPR001314">
    <property type="entry name" value="Peptidase_S1A"/>
</dbReference>
<evidence type="ECO:0000256" key="7">
    <source>
        <dbReference type="SAM" id="SignalP"/>
    </source>
</evidence>
<name>A0A6J0C4H7_NEOLC</name>
<dbReference type="PRINTS" id="PR00722">
    <property type="entry name" value="CHYMOTRYPSIN"/>
</dbReference>
<dbReference type="PANTHER" id="PTHR24276:SF98">
    <property type="entry name" value="FI18310P1-RELATED"/>
    <property type="match status" value="1"/>
</dbReference>
<keyword evidence="9" id="KW-1185">Reference proteome</keyword>
<evidence type="ECO:0000256" key="6">
    <source>
        <dbReference type="RuleBase" id="RU363034"/>
    </source>
</evidence>
<dbReference type="GO" id="GO:0006508">
    <property type="term" value="P:proteolysis"/>
    <property type="evidence" value="ECO:0007669"/>
    <property type="project" value="UniProtKB-KW"/>
</dbReference>
<dbReference type="GO" id="GO:0004252">
    <property type="term" value="F:serine-type endopeptidase activity"/>
    <property type="evidence" value="ECO:0007669"/>
    <property type="project" value="InterPro"/>
</dbReference>
<evidence type="ECO:0000256" key="2">
    <source>
        <dbReference type="ARBA" id="ARBA00022670"/>
    </source>
</evidence>
<dbReference type="PROSITE" id="PS50240">
    <property type="entry name" value="TRYPSIN_DOM"/>
    <property type="match status" value="1"/>
</dbReference>
<feature type="chain" id="PRO_5045350299" evidence="7">
    <location>
        <begin position="21"/>
        <end position="297"/>
    </location>
</feature>
<keyword evidence="3 6" id="KW-0378">Hydrolase</keyword>
<dbReference type="PROSITE" id="PS00134">
    <property type="entry name" value="TRYPSIN_HIS"/>
    <property type="match status" value="1"/>
</dbReference>
<evidence type="ECO:0000256" key="4">
    <source>
        <dbReference type="ARBA" id="ARBA00022825"/>
    </source>
</evidence>
<accession>A0A6J0C4H7</accession>
<dbReference type="InterPro" id="IPR033116">
    <property type="entry name" value="TRYPSIN_SER"/>
</dbReference>
<feature type="domain" description="Peptidase S1" evidence="8">
    <location>
        <begin position="39"/>
        <end position="281"/>
    </location>
</feature>